<feature type="region of interest" description="Disordered" evidence="1">
    <location>
        <begin position="46"/>
        <end position="138"/>
    </location>
</feature>
<dbReference type="Pfam" id="PF25372">
    <property type="entry name" value="DUF7885"/>
    <property type="match status" value="1"/>
</dbReference>
<dbReference type="PANTHER" id="PTHR13318">
    <property type="entry name" value="PARTNER OF PAIRED, ISOFORM B-RELATED"/>
    <property type="match status" value="1"/>
</dbReference>
<feature type="region of interest" description="Disordered" evidence="1">
    <location>
        <begin position="1"/>
        <end position="20"/>
    </location>
</feature>
<dbReference type="InterPro" id="IPR006553">
    <property type="entry name" value="Leu-rich_rpt_Cys-con_subtyp"/>
</dbReference>
<protein>
    <recommendedName>
        <fullName evidence="2">F-box/LRR-repeat protein 15-like leucin rich repeat domain-containing protein</fullName>
    </recommendedName>
</protein>
<dbReference type="InterPro" id="IPR057207">
    <property type="entry name" value="FBXL15_LRR"/>
</dbReference>
<dbReference type="GO" id="GO:0031146">
    <property type="term" value="P:SCF-dependent proteasomal ubiquitin-dependent protein catabolic process"/>
    <property type="evidence" value="ECO:0007669"/>
    <property type="project" value="TreeGrafter"/>
</dbReference>
<dbReference type="Proteomes" id="UP000613177">
    <property type="component" value="Unassembled WGS sequence"/>
</dbReference>
<gene>
    <name evidence="3" type="ORF">INT48_006904</name>
</gene>
<evidence type="ECO:0000259" key="2">
    <source>
        <dbReference type="Pfam" id="PF25372"/>
    </source>
</evidence>
<sequence length="582" mass="65541">MSDNNNNRRNGAGTNRISGPTSALTSFLRILFIRIFFLKKEHGISVRNRSRRERREEEEERRAAAEAASASSSQEVNRETEDMEGIESTSSTAQSSSLTSVVYRPSTRSTIKKRKGDDSGDDNKDDSNDFAPSSSRRTAPGRARILFCTSCKGRFARKLDDAQDQTICPDCLNGTTALKKKRVVKKRQIVSIQKEVVSKNVLPSLQDICISVVAEYIDDVESLGVIGEDSLEKLSNIICKNRKLNDVTSRLFMDPIKKSLMFSDCTLMKDVSLLNICQFCPRLEFLELGYCGHINDKVLDAYTERLYNLKSLKLSGAFLISSAAYNRFFEKISKRLQVFELRHSALFSQVNIESLANNCVNLRELKLGHLYKMDSEWLASIASLKNLTTLEISWCSELQTNDVIHMLSKIGYQLTDLSIRGGHELEDDFLIKGILKYCNKLGKLNLEQCNQLTAYAMFTLFTHWESKGLTYLNISRCLLFDDKVIQAIVRHSGATLKYLNIHSLDLLTAAGIELLGETEGCKQLDTLDCGFVRSIDDFVLKKVIDYNPSLNTIFVWGCPLLTDNLKTKEGLNIIGKELTVVV</sequence>
<feature type="domain" description="F-box/LRR-repeat protein 15-like leucin rich repeat" evidence="2">
    <location>
        <begin position="303"/>
        <end position="527"/>
    </location>
</feature>
<comment type="caution">
    <text evidence="3">The sequence shown here is derived from an EMBL/GenBank/DDBJ whole genome shotgun (WGS) entry which is preliminary data.</text>
</comment>
<feature type="compositionally biased region" description="Low complexity" evidence="1">
    <location>
        <begin position="88"/>
        <end position="100"/>
    </location>
</feature>
<evidence type="ECO:0000313" key="3">
    <source>
        <dbReference type="EMBL" id="KAG2230687.1"/>
    </source>
</evidence>
<feature type="compositionally biased region" description="Low complexity" evidence="1">
    <location>
        <begin position="1"/>
        <end position="10"/>
    </location>
</feature>
<evidence type="ECO:0000313" key="4">
    <source>
        <dbReference type="Proteomes" id="UP000613177"/>
    </source>
</evidence>
<dbReference type="EMBL" id="JAEPRE010000188">
    <property type="protein sequence ID" value="KAG2230687.1"/>
    <property type="molecule type" value="Genomic_DNA"/>
</dbReference>
<dbReference type="PANTHER" id="PTHR13318:SF95">
    <property type="entry name" value="F-BOX PROTEIN YLR352W"/>
    <property type="match status" value="1"/>
</dbReference>
<organism evidence="3 4">
    <name type="scientific">Thamnidium elegans</name>
    <dbReference type="NCBI Taxonomy" id="101142"/>
    <lineage>
        <taxon>Eukaryota</taxon>
        <taxon>Fungi</taxon>
        <taxon>Fungi incertae sedis</taxon>
        <taxon>Mucoromycota</taxon>
        <taxon>Mucoromycotina</taxon>
        <taxon>Mucoromycetes</taxon>
        <taxon>Mucorales</taxon>
        <taxon>Mucorineae</taxon>
        <taxon>Mucoraceae</taxon>
        <taxon>Thamnidium</taxon>
    </lineage>
</organism>
<dbReference type="GO" id="GO:0019005">
    <property type="term" value="C:SCF ubiquitin ligase complex"/>
    <property type="evidence" value="ECO:0007669"/>
    <property type="project" value="TreeGrafter"/>
</dbReference>
<dbReference type="SUPFAM" id="SSF52047">
    <property type="entry name" value="RNI-like"/>
    <property type="match status" value="2"/>
</dbReference>
<feature type="compositionally biased region" description="Basic and acidic residues" evidence="1">
    <location>
        <begin position="115"/>
        <end position="127"/>
    </location>
</feature>
<dbReference type="Gene3D" id="3.80.10.10">
    <property type="entry name" value="Ribonuclease Inhibitor"/>
    <property type="match status" value="2"/>
</dbReference>
<dbReference type="AlphaFoldDB" id="A0A8H7SK35"/>
<reference evidence="3" key="1">
    <citation type="submission" date="2021-01" db="EMBL/GenBank/DDBJ databases">
        <title>Metabolic potential, ecology and presence of endohyphal bacteria is reflected in genomic diversity of Mucoromycotina.</title>
        <authorList>
            <person name="Muszewska A."/>
            <person name="Okrasinska A."/>
            <person name="Steczkiewicz K."/>
            <person name="Drgas O."/>
            <person name="Orlowska M."/>
            <person name="Perlinska-Lenart U."/>
            <person name="Aleksandrzak-Piekarczyk T."/>
            <person name="Szatraj K."/>
            <person name="Zielenkiewicz U."/>
            <person name="Pilsyk S."/>
            <person name="Malc E."/>
            <person name="Mieczkowski P."/>
            <person name="Kruszewska J.S."/>
            <person name="Biernat P."/>
            <person name="Pawlowska J."/>
        </authorList>
    </citation>
    <scope>NUCLEOTIDE SEQUENCE</scope>
    <source>
        <strain evidence="3">WA0000018081</strain>
    </source>
</reference>
<dbReference type="SMART" id="SM00367">
    <property type="entry name" value="LRR_CC"/>
    <property type="match status" value="7"/>
</dbReference>
<accession>A0A8H7SK35</accession>
<keyword evidence="4" id="KW-1185">Reference proteome</keyword>
<name>A0A8H7SK35_9FUNG</name>
<proteinExistence type="predicted"/>
<dbReference type="InterPro" id="IPR032675">
    <property type="entry name" value="LRR_dom_sf"/>
</dbReference>
<evidence type="ECO:0000256" key="1">
    <source>
        <dbReference type="SAM" id="MobiDB-lite"/>
    </source>
</evidence>